<sequence length="137" mass="14560">MGLLDKLWDETLAGPTPESGLGILRKHNSFSASLTAAAPPPPSTDGQTVPVSRSITAPRDIPKRNLRVSVDSPSDPSSPSGSGDPSSPFSPCTPGSNLKRMARRKSTSAALPNSYSKSPSGYDWLVFYSSFDFFDNN</sequence>
<keyword evidence="4" id="KW-1185">Reference proteome</keyword>
<dbReference type="STRING" id="4155.A0A022S0Q9"/>
<evidence type="ECO:0000256" key="1">
    <source>
        <dbReference type="ARBA" id="ARBA00010502"/>
    </source>
</evidence>
<feature type="compositionally biased region" description="Low complexity" evidence="2">
    <location>
        <begin position="68"/>
        <end position="90"/>
    </location>
</feature>
<evidence type="ECO:0000313" key="3">
    <source>
        <dbReference type="EMBL" id="EYU45909.1"/>
    </source>
</evidence>
<dbReference type="AlphaFoldDB" id="A0A022S0Q9"/>
<dbReference type="eggNOG" id="ENOG502S2D5">
    <property type="taxonomic scope" value="Eukaryota"/>
</dbReference>
<gene>
    <name evidence="3" type="ORF">MIMGU_mgv1a016024mg</name>
</gene>
<dbReference type="InterPro" id="IPR008406">
    <property type="entry name" value="DRM/ARP"/>
</dbReference>
<protein>
    <submittedName>
        <fullName evidence="3">Uncharacterized protein</fullName>
    </submittedName>
</protein>
<dbReference type="Pfam" id="PF05564">
    <property type="entry name" value="Auxin_repressed"/>
    <property type="match status" value="1"/>
</dbReference>
<dbReference type="PhylomeDB" id="A0A022S0Q9"/>
<name>A0A022S0Q9_ERYGU</name>
<comment type="similarity">
    <text evidence="1">Belongs to the DRM1/ARP family.</text>
</comment>
<organism evidence="3 4">
    <name type="scientific">Erythranthe guttata</name>
    <name type="common">Yellow monkey flower</name>
    <name type="synonym">Mimulus guttatus</name>
    <dbReference type="NCBI Taxonomy" id="4155"/>
    <lineage>
        <taxon>Eukaryota</taxon>
        <taxon>Viridiplantae</taxon>
        <taxon>Streptophyta</taxon>
        <taxon>Embryophyta</taxon>
        <taxon>Tracheophyta</taxon>
        <taxon>Spermatophyta</taxon>
        <taxon>Magnoliopsida</taxon>
        <taxon>eudicotyledons</taxon>
        <taxon>Gunneridae</taxon>
        <taxon>Pentapetalae</taxon>
        <taxon>asterids</taxon>
        <taxon>lamiids</taxon>
        <taxon>Lamiales</taxon>
        <taxon>Phrymaceae</taxon>
        <taxon>Erythranthe</taxon>
    </lineage>
</organism>
<feature type="compositionally biased region" description="Polar residues" evidence="2">
    <location>
        <begin position="107"/>
        <end position="119"/>
    </location>
</feature>
<evidence type="ECO:0000313" key="4">
    <source>
        <dbReference type="Proteomes" id="UP000030748"/>
    </source>
</evidence>
<feature type="region of interest" description="Disordered" evidence="2">
    <location>
        <begin position="1"/>
        <end position="121"/>
    </location>
</feature>
<feature type="compositionally biased region" description="Polar residues" evidence="2">
    <location>
        <begin position="44"/>
        <end position="55"/>
    </location>
</feature>
<dbReference type="PANTHER" id="PTHR33565:SF20">
    <property type="entry name" value="DORMANCY-ASSOCIATED PROTEIN HOMOLOG 4"/>
    <property type="match status" value="1"/>
</dbReference>
<dbReference type="Proteomes" id="UP000030748">
    <property type="component" value="Unassembled WGS sequence"/>
</dbReference>
<reference evidence="3 4" key="1">
    <citation type="journal article" date="2013" name="Proc. Natl. Acad. Sci. U.S.A.">
        <title>Fine-scale variation in meiotic recombination in Mimulus inferred from population shotgun sequencing.</title>
        <authorList>
            <person name="Hellsten U."/>
            <person name="Wright K.M."/>
            <person name="Jenkins J."/>
            <person name="Shu S."/>
            <person name="Yuan Y."/>
            <person name="Wessler S.R."/>
            <person name="Schmutz J."/>
            <person name="Willis J.H."/>
            <person name="Rokhsar D.S."/>
        </authorList>
    </citation>
    <scope>NUCLEOTIDE SEQUENCE [LARGE SCALE GENOMIC DNA]</scope>
    <source>
        <strain evidence="4">cv. DUN x IM62</strain>
    </source>
</reference>
<dbReference type="PANTHER" id="PTHR33565">
    <property type="entry name" value="DORMANCY-ASSOCIATED PROTEIN 1"/>
    <property type="match status" value="1"/>
</dbReference>
<evidence type="ECO:0000256" key="2">
    <source>
        <dbReference type="SAM" id="MobiDB-lite"/>
    </source>
</evidence>
<accession>A0A022S0Q9</accession>
<dbReference type="EMBL" id="KI630171">
    <property type="protein sequence ID" value="EYU45909.1"/>
    <property type="molecule type" value="Genomic_DNA"/>
</dbReference>
<proteinExistence type="inferred from homology"/>